<name>A0A6M4PAY6_9ACTN</name>
<dbReference type="AlphaFoldDB" id="A0A6M4PAY6"/>
<keyword evidence="3" id="KW-1185">Reference proteome</keyword>
<evidence type="ECO:0000313" key="3">
    <source>
        <dbReference type="Proteomes" id="UP000502641"/>
    </source>
</evidence>
<evidence type="ECO:0000256" key="1">
    <source>
        <dbReference type="SAM" id="MobiDB-lite"/>
    </source>
</evidence>
<organism evidence="2 3">
    <name type="scientific">Streptomyces argyrophylli</name>
    <dbReference type="NCBI Taxonomy" id="2726118"/>
    <lineage>
        <taxon>Bacteria</taxon>
        <taxon>Bacillati</taxon>
        <taxon>Actinomycetota</taxon>
        <taxon>Actinomycetes</taxon>
        <taxon>Kitasatosporales</taxon>
        <taxon>Streptomycetaceae</taxon>
        <taxon>Streptomyces</taxon>
    </lineage>
</organism>
<dbReference type="KEGG" id="sarg:HKX69_00575"/>
<sequence length="92" mass="9792">MHGIPAQARGESAAARHVAVQSSTDEARAGRPVASVRTGIDGGEQMRHFTDATDPGHMTRTLAERERVTGKVSRSPRHVPGEPGAGLEEARR</sequence>
<proteinExistence type="predicted"/>
<dbReference type="Proteomes" id="UP000502641">
    <property type="component" value="Chromosome"/>
</dbReference>
<evidence type="ECO:0000313" key="2">
    <source>
        <dbReference type="EMBL" id="QJS08218.1"/>
    </source>
</evidence>
<dbReference type="EMBL" id="CP053189">
    <property type="protein sequence ID" value="QJS08218.1"/>
    <property type="molecule type" value="Genomic_DNA"/>
</dbReference>
<dbReference type="RefSeq" id="WP_171150112.1">
    <property type="nucleotide sequence ID" value="NZ_CP053189.1"/>
</dbReference>
<reference evidence="2 3" key="1">
    <citation type="submission" date="2020-05" db="EMBL/GenBank/DDBJ databases">
        <authorList>
            <person name="Li K."/>
        </authorList>
    </citation>
    <scope>NUCLEOTIDE SEQUENCE [LARGE SCALE GENOMIC DNA]</scope>
    <source>
        <strain evidence="3">jing01</strain>
    </source>
</reference>
<accession>A0A6M4PAY6</accession>
<protein>
    <submittedName>
        <fullName evidence="2">Uncharacterized protein</fullName>
    </submittedName>
</protein>
<feature type="region of interest" description="Disordered" evidence="1">
    <location>
        <begin position="1"/>
        <end position="92"/>
    </location>
</feature>
<gene>
    <name evidence="2" type="ORF">HKX69_00575</name>
</gene>